<dbReference type="PANTHER" id="PTHR38480:SF1">
    <property type="entry name" value="SLR0254 PROTEIN"/>
    <property type="match status" value="1"/>
</dbReference>
<organism evidence="7 8">
    <name type="scientific">Brevundimonas diminuta</name>
    <name type="common">Pseudomonas diminuta</name>
    <dbReference type="NCBI Taxonomy" id="293"/>
    <lineage>
        <taxon>Bacteria</taxon>
        <taxon>Pseudomonadati</taxon>
        <taxon>Pseudomonadota</taxon>
        <taxon>Alphaproteobacteria</taxon>
        <taxon>Caulobacterales</taxon>
        <taxon>Caulobacteraceae</taxon>
        <taxon>Brevundimonas</taxon>
    </lineage>
</organism>
<feature type="transmembrane region" description="Helical" evidence="5">
    <location>
        <begin position="161"/>
        <end position="180"/>
    </location>
</feature>
<evidence type="ECO:0000259" key="6">
    <source>
        <dbReference type="Pfam" id="PF06271"/>
    </source>
</evidence>
<dbReference type="EMBL" id="CP021995">
    <property type="protein sequence ID" value="ASD27182.1"/>
    <property type="molecule type" value="Genomic_DNA"/>
</dbReference>
<dbReference type="Proteomes" id="UP000197024">
    <property type="component" value="Chromosome"/>
</dbReference>
<evidence type="ECO:0000313" key="8">
    <source>
        <dbReference type="Proteomes" id="UP000197024"/>
    </source>
</evidence>
<evidence type="ECO:0000256" key="4">
    <source>
        <dbReference type="ARBA" id="ARBA00023136"/>
    </source>
</evidence>
<feature type="domain" description="RDD" evidence="6">
    <location>
        <begin position="37"/>
        <end position="192"/>
    </location>
</feature>
<dbReference type="InterPro" id="IPR010432">
    <property type="entry name" value="RDD"/>
</dbReference>
<proteinExistence type="predicted"/>
<evidence type="ECO:0000256" key="2">
    <source>
        <dbReference type="ARBA" id="ARBA00022692"/>
    </source>
</evidence>
<protein>
    <recommendedName>
        <fullName evidence="6">RDD domain-containing protein</fullName>
    </recommendedName>
</protein>
<reference evidence="7 8" key="1">
    <citation type="submission" date="2017-06" db="EMBL/GenBank/DDBJ databases">
        <title>Biodegradation of gentamicin by bacterial consortia AMQD4 in synthetic medium and raw gentamicin sewage.</title>
        <authorList>
            <person name="Chang H."/>
            <person name="Feng Y."/>
            <person name="Li Z."/>
            <person name="Xue J."/>
            <person name="Cheng D."/>
        </authorList>
    </citation>
    <scope>NUCLEOTIDE SEQUENCE [LARGE SCALE GENOMIC DNA]</scope>
    <source>
        <strain evidence="7 8">BZC3</strain>
    </source>
</reference>
<dbReference type="GO" id="GO:0016020">
    <property type="term" value="C:membrane"/>
    <property type="evidence" value="ECO:0007669"/>
    <property type="project" value="UniProtKB-SubCell"/>
</dbReference>
<name>A0A1Z3LYB4_BREDI</name>
<feature type="transmembrane region" description="Helical" evidence="5">
    <location>
        <begin position="42"/>
        <end position="65"/>
    </location>
</feature>
<dbReference type="PANTHER" id="PTHR38480">
    <property type="entry name" value="SLR0254 PROTEIN"/>
    <property type="match status" value="1"/>
</dbReference>
<evidence type="ECO:0000256" key="5">
    <source>
        <dbReference type="SAM" id="Phobius"/>
    </source>
</evidence>
<dbReference type="Pfam" id="PF06271">
    <property type="entry name" value="RDD"/>
    <property type="match status" value="1"/>
</dbReference>
<accession>A0A1Z3LYB4</accession>
<keyword evidence="3 5" id="KW-1133">Transmembrane helix</keyword>
<sequence>MVRDGRRFVSADAAKIDKTERPFITPEGVDLRLNIGDAGQRAAAFLLDAGIIIGVLIAFTLALIFTGVGAIGAAGLAGAELVAVLWLVVFFLLRNFYFTAFELSAAAATPGKRAMGLRVASRDGGRLRAESVFARNAMRELEVFLPLSLLVTQAGQGGVDSWMYLLAFVWAAIFVFFPLFNRDRLRLGDLVGGTWVVRTPRRKLTRDMADDGSEQLARYDFTLAQLDAYGAKELHVLESVLRTGERKTMRAVADRIMGKIGWSRDPHQTDGDFLSAYYAAVRGRLEQKLLMGVRRRDKHDV</sequence>
<evidence type="ECO:0000256" key="1">
    <source>
        <dbReference type="ARBA" id="ARBA00004141"/>
    </source>
</evidence>
<keyword evidence="2 5" id="KW-0812">Transmembrane</keyword>
<comment type="subcellular location">
    <subcellularLocation>
        <location evidence="1">Membrane</location>
        <topology evidence="1">Multi-pass membrane protein</topology>
    </subcellularLocation>
</comment>
<dbReference type="AlphaFoldDB" id="A0A1Z3LYB4"/>
<gene>
    <name evidence="7" type="ORF">CD943_09970</name>
</gene>
<reference evidence="7 8" key="2">
    <citation type="submission" date="2017-06" db="EMBL/GenBank/DDBJ databases">
        <authorList>
            <person name="Kim H.J."/>
            <person name="Triplett B.A."/>
        </authorList>
    </citation>
    <scope>NUCLEOTIDE SEQUENCE [LARGE SCALE GENOMIC DNA]</scope>
    <source>
        <strain evidence="7 8">BZC3</strain>
    </source>
</reference>
<keyword evidence="4 5" id="KW-0472">Membrane</keyword>
<evidence type="ECO:0000313" key="7">
    <source>
        <dbReference type="EMBL" id="ASD27182.1"/>
    </source>
</evidence>
<evidence type="ECO:0000256" key="3">
    <source>
        <dbReference type="ARBA" id="ARBA00022989"/>
    </source>
</evidence>
<feature type="transmembrane region" description="Helical" evidence="5">
    <location>
        <begin position="71"/>
        <end position="93"/>
    </location>
</feature>